<dbReference type="Proteomes" id="UP000236724">
    <property type="component" value="Unassembled WGS sequence"/>
</dbReference>
<dbReference type="EMBL" id="FMSV02000369">
    <property type="protein sequence ID" value="SEH05661.1"/>
    <property type="molecule type" value="Genomic_DNA"/>
</dbReference>
<gene>
    <name evidence="2" type="ORF">MBHS_01516</name>
</gene>
<feature type="chain" id="PRO_5014712159" evidence="1">
    <location>
        <begin position="25"/>
        <end position="274"/>
    </location>
</feature>
<evidence type="ECO:0000313" key="3">
    <source>
        <dbReference type="Proteomes" id="UP000236724"/>
    </source>
</evidence>
<evidence type="ECO:0000256" key="1">
    <source>
        <dbReference type="SAM" id="SignalP"/>
    </source>
</evidence>
<sequence length="274" mass="31530">MHFSTSSVVLSLCTLMLYSLTGFAKEKNQPVPLCDDALSCEKKQSCAQTPITKLDYQQRGSFCEGVYLRNLAASEFEVVGLAYYPLRYQAENKENLDIFWQQPQPSSAKTLLKIRATALDNKRYRMDTHLPLAKQMFSLPVKVLQALHQKKVQHISDIGIATWFLRSSPRGLKEKVYLPVHAHQGKTQQAENLTLKIRFNSELTDLYYRITQENERRWKVVQSYQPLQLGYYPAKNAFSIPLQGLNEAGLYRIDIRVKQESRRPAAHRVLVLIP</sequence>
<evidence type="ECO:0000313" key="2">
    <source>
        <dbReference type="EMBL" id="SEH05661.1"/>
    </source>
</evidence>
<name>A0A1H6F8B5_9GAMM</name>
<feature type="signal peptide" evidence="1">
    <location>
        <begin position="1"/>
        <end position="24"/>
    </location>
</feature>
<accession>A0A1H6F8B5</accession>
<organism evidence="2 3">
    <name type="scientific">Candidatus Venteria ishoeyi</name>
    <dbReference type="NCBI Taxonomy" id="1899563"/>
    <lineage>
        <taxon>Bacteria</taxon>
        <taxon>Pseudomonadati</taxon>
        <taxon>Pseudomonadota</taxon>
        <taxon>Gammaproteobacteria</taxon>
        <taxon>Thiotrichales</taxon>
        <taxon>Thiotrichaceae</taxon>
        <taxon>Venteria</taxon>
    </lineage>
</organism>
<dbReference type="AlphaFoldDB" id="A0A1H6F8B5"/>
<keyword evidence="3" id="KW-1185">Reference proteome</keyword>
<proteinExistence type="predicted"/>
<protein>
    <submittedName>
        <fullName evidence="2">Uncharacterized protein</fullName>
    </submittedName>
</protein>
<keyword evidence="1" id="KW-0732">Signal</keyword>
<reference evidence="2 3" key="1">
    <citation type="submission" date="2016-10" db="EMBL/GenBank/DDBJ databases">
        <authorList>
            <person name="de Groot N.N."/>
        </authorList>
    </citation>
    <scope>NUCLEOTIDE SEQUENCE [LARGE SCALE GENOMIC DNA]</scope>
    <source>
        <strain evidence="2">MBHS1</strain>
    </source>
</reference>